<feature type="binding site" evidence="4">
    <location>
        <begin position="318"/>
        <end position="322"/>
    </location>
    <ligand>
        <name>FAD</name>
        <dbReference type="ChEBI" id="CHEBI:57692"/>
    </ligand>
</feature>
<dbReference type="GO" id="GO:0043153">
    <property type="term" value="P:entrainment of circadian clock by photoperiod"/>
    <property type="evidence" value="ECO:0007669"/>
    <property type="project" value="TreeGrafter"/>
</dbReference>
<dbReference type="CDD" id="cd08838">
    <property type="entry name" value="ArfGap_AGFG"/>
    <property type="match status" value="1"/>
</dbReference>
<dbReference type="GO" id="GO:0005634">
    <property type="term" value="C:nucleus"/>
    <property type="evidence" value="ECO:0007669"/>
    <property type="project" value="TreeGrafter"/>
</dbReference>
<dbReference type="InterPro" id="IPR005101">
    <property type="entry name" value="Cryptochr/Photolyase_FAD-bd"/>
</dbReference>
<evidence type="ECO:0000256" key="1">
    <source>
        <dbReference type="ARBA" id="ARBA00005862"/>
    </source>
</evidence>
<feature type="binding site" evidence="4">
    <location>
        <begin position="456"/>
        <end position="458"/>
    </location>
    <ligand>
        <name>FAD</name>
        <dbReference type="ChEBI" id="CHEBI:57692"/>
    </ligand>
</feature>
<reference evidence="9" key="1">
    <citation type="submission" date="2021-02" db="EMBL/GenBank/DDBJ databases">
        <authorList>
            <person name="Dougan E. K."/>
            <person name="Rhodes N."/>
            <person name="Thang M."/>
            <person name="Chan C."/>
        </authorList>
    </citation>
    <scope>NUCLEOTIDE SEQUENCE</scope>
</reference>
<dbReference type="InterPro" id="IPR037278">
    <property type="entry name" value="ARFGAP/RecO"/>
</dbReference>
<feature type="site" description="Electron transfer via tryptophanyl radical" evidence="5">
    <location>
        <position position="389"/>
    </location>
</feature>
<organism evidence="9 10">
    <name type="scientific">Polarella glacialis</name>
    <name type="common">Dinoflagellate</name>
    <dbReference type="NCBI Taxonomy" id="89957"/>
    <lineage>
        <taxon>Eukaryota</taxon>
        <taxon>Sar</taxon>
        <taxon>Alveolata</taxon>
        <taxon>Dinophyceae</taxon>
        <taxon>Suessiales</taxon>
        <taxon>Suessiaceae</taxon>
        <taxon>Polarella</taxon>
    </lineage>
</organism>
<dbReference type="GO" id="GO:0005096">
    <property type="term" value="F:GTPase activator activity"/>
    <property type="evidence" value="ECO:0007669"/>
    <property type="project" value="InterPro"/>
</dbReference>
<feature type="compositionally biased region" description="Basic and acidic residues" evidence="7">
    <location>
        <begin position="713"/>
        <end position="722"/>
    </location>
</feature>
<feature type="region of interest" description="Disordered" evidence="7">
    <location>
        <begin position="648"/>
        <end position="749"/>
    </location>
</feature>
<dbReference type="GO" id="GO:0032922">
    <property type="term" value="P:circadian regulation of gene expression"/>
    <property type="evidence" value="ECO:0007669"/>
    <property type="project" value="TreeGrafter"/>
</dbReference>
<dbReference type="InterPro" id="IPR038508">
    <property type="entry name" value="ArfGAP_dom_sf"/>
</dbReference>
<dbReference type="Pfam" id="PF03441">
    <property type="entry name" value="FAD_binding_7"/>
    <property type="match status" value="1"/>
</dbReference>
<dbReference type="PANTHER" id="PTHR11455:SF9">
    <property type="entry name" value="CRYPTOCHROME CIRCADIAN CLOCK 5 ISOFORM X1"/>
    <property type="match status" value="1"/>
</dbReference>
<dbReference type="PANTHER" id="PTHR11455">
    <property type="entry name" value="CRYPTOCHROME"/>
    <property type="match status" value="1"/>
</dbReference>
<keyword evidence="10" id="KW-1185">Reference proteome</keyword>
<dbReference type="EMBL" id="CAJNNV010031122">
    <property type="protein sequence ID" value="CAE8634727.1"/>
    <property type="molecule type" value="Genomic_DNA"/>
</dbReference>
<comment type="cofactor">
    <cofactor evidence="4">
        <name>FAD</name>
        <dbReference type="ChEBI" id="CHEBI:57692"/>
    </cofactor>
    <text evidence="4">Binds 1 FAD per subunit.</text>
</comment>
<keyword evidence="2 4" id="KW-0285">Flavoprotein</keyword>
<evidence type="ECO:0000259" key="8">
    <source>
        <dbReference type="PROSITE" id="PS50115"/>
    </source>
</evidence>
<evidence type="ECO:0000313" key="10">
    <source>
        <dbReference type="Proteomes" id="UP000654075"/>
    </source>
</evidence>
<keyword evidence="6" id="KW-0862">Zinc</keyword>
<gene>
    <name evidence="9" type="ORF">PGLA1383_LOCUS50348</name>
</gene>
<dbReference type="Proteomes" id="UP000654075">
    <property type="component" value="Unassembled WGS sequence"/>
</dbReference>
<dbReference type="InterPro" id="IPR002081">
    <property type="entry name" value="Cryptochrome/DNA_photolyase_1"/>
</dbReference>
<dbReference type="PRINTS" id="PR00405">
    <property type="entry name" value="REVINTRACTNG"/>
</dbReference>
<evidence type="ECO:0000256" key="7">
    <source>
        <dbReference type="SAM" id="MobiDB-lite"/>
    </source>
</evidence>
<dbReference type="SUPFAM" id="SSF48173">
    <property type="entry name" value="Cryptochrome/photolyase FAD-binding domain"/>
    <property type="match status" value="1"/>
</dbReference>
<feature type="site" description="Electron transfer via tryptophanyl radical" evidence="5">
    <location>
        <position position="443"/>
    </location>
</feature>
<evidence type="ECO:0000256" key="5">
    <source>
        <dbReference type="PIRSR" id="PIRSR602081-2"/>
    </source>
</evidence>
<keyword evidence="6" id="KW-0479">Metal-binding</keyword>
<evidence type="ECO:0000256" key="4">
    <source>
        <dbReference type="PIRSR" id="PIRSR602081-1"/>
    </source>
</evidence>
<feature type="site" description="Electron transfer via tryptophanyl radical" evidence="5">
    <location>
        <position position="466"/>
    </location>
</feature>
<dbReference type="GO" id="GO:0071949">
    <property type="term" value="F:FAD binding"/>
    <property type="evidence" value="ECO:0007669"/>
    <property type="project" value="TreeGrafter"/>
</dbReference>
<proteinExistence type="inferred from homology"/>
<dbReference type="SMART" id="SM00105">
    <property type="entry name" value="ArfGap"/>
    <property type="match status" value="1"/>
</dbReference>
<evidence type="ECO:0000256" key="3">
    <source>
        <dbReference type="ARBA" id="ARBA00022827"/>
    </source>
</evidence>
<name>A0A813HAK8_POLGL</name>
<dbReference type="GO" id="GO:0008270">
    <property type="term" value="F:zinc ion binding"/>
    <property type="evidence" value="ECO:0007669"/>
    <property type="project" value="UniProtKB-KW"/>
</dbReference>
<keyword evidence="6" id="KW-0863">Zinc-finger</keyword>
<dbReference type="PROSITE" id="PS50115">
    <property type="entry name" value="ARFGAP"/>
    <property type="match status" value="1"/>
</dbReference>
<feature type="domain" description="Arf-GAP" evidence="8">
    <location>
        <begin position="10"/>
        <end position="132"/>
    </location>
</feature>
<dbReference type="Gene3D" id="1.10.220.150">
    <property type="entry name" value="Arf GTPase activating protein"/>
    <property type="match status" value="1"/>
</dbReference>
<accession>A0A813HAK8</accession>
<dbReference type="GO" id="GO:0005737">
    <property type="term" value="C:cytoplasm"/>
    <property type="evidence" value="ECO:0007669"/>
    <property type="project" value="TreeGrafter"/>
</dbReference>
<dbReference type="GO" id="GO:0003904">
    <property type="term" value="F:deoxyribodipyrimidine photo-lyase activity"/>
    <property type="evidence" value="ECO:0007669"/>
    <property type="project" value="TreeGrafter"/>
</dbReference>
<dbReference type="InterPro" id="IPR036134">
    <property type="entry name" value="Crypto/Photolyase_FAD-like_sf"/>
</dbReference>
<comment type="similarity">
    <text evidence="1">Belongs to the DNA photolyase class-1 family.</text>
</comment>
<dbReference type="Pfam" id="PF01412">
    <property type="entry name" value="ArfGap"/>
    <property type="match status" value="1"/>
</dbReference>
<evidence type="ECO:0000313" key="9">
    <source>
        <dbReference type="EMBL" id="CAE8634727.1"/>
    </source>
</evidence>
<protein>
    <recommendedName>
        <fullName evidence="8">Arf-GAP domain-containing protein</fullName>
    </recommendedName>
</protein>
<keyword evidence="3 4" id="KW-0274">FAD</keyword>
<dbReference type="AlphaFoldDB" id="A0A813HAK8"/>
<feature type="compositionally biased region" description="Basic and acidic residues" evidence="7">
    <location>
        <begin position="665"/>
        <end position="683"/>
    </location>
</feature>
<comment type="caution">
    <text evidence="9">The sequence shown here is derived from an EMBL/GenBank/DDBJ whole genome shotgun (WGS) entry which is preliminary data.</text>
</comment>
<dbReference type="GO" id="GO:0003677">
    <property type="term" value="F:DNA binding"/>
    <property type="evidence" value="ECO:0007669"/>
    <property type="project" value="TreeGrafter"/>
</dbReference>
<evidence type="ECO:0000256" key="6">
    <source>
        <dbReference type="PROSITE-ProRule" id="PRU00288"/>
    </source>
</evidence>
<feature type="compositionally biased region" description="Low complexity" evidence="7">
    <location>
        <begin position="566"/>
        <end position="575"/>
    </location>
</feature>
<sequence>MAPTKVSEGDLLVERIRSIQRSNQANKRCADCLERGPTYVCLDFQTFVCQLCSGIHREFHHKIKSISLSEWNPAEVALIEAGGNEKAAVKWLDRWNKEQFPEPDSSDVEAVREFIRLKYAEKKWFRPHGRSGAEAPAEAAAGYAAAKAPAAPSAPFTPAPAASNTVAPQIAPMLDLLSGGASPPAKSRVPAADVWAPHDIITIIWPPQLIFSICKAPTSMPGMVSLVKVLGEPQAALDVPKTVPPLPSGLAAKDFTVPSLKEMGYKVGKSGGPEPHCGFPGGETAGLARLEAKLKDKNFILNFQKPKTKSTAFDPPSTTVLSPYLKFGCVSVRQFYHGVQKVCAGKKHTPPPESLVGQLLFREMSYMMGASIPNFDRQVGNPSCKQIPWAKDAKLLEAWETGRTGYPFIDAVMRQLVQVGWIHHLARHAVSCFLTRGDLWLSWEQGRDVFDRHLLDSDWAVNNMNWLSLSGAAPWSPPFFRVYSPTPSNDSSLNVQDPEGKYVRQFVPELAKMPSKYIYAPWTAPLEVQKAAGCIIGKDYPKPVVDHKTASAANIAKFKEALSSGKSSPAVAKPSAADKARLPLPSESCLADHPQTQKRPKKVDIPEAKRLHLGGEDLFKIVDPKVKAAITREFNTGGHAVKVVIPSGGKKRKAAEENPDDIGDEGEKDKVVVDLEEKEKGSDDEGDVTSGGLLKIKSHKPSAKGKAKAKAKVKAEPKEKDAPTPTPKAAGKAKAKAEAKPKAKGKAKS</sequence>
<dbReference type="InterPro" id="IPR001164">
    <property type="entry name" value="ArfGAP_dom"/>
</dbReference>
<dbReference type="Gene3D" id="1.10.579.10">
    <property type="entry name" value="DNA Cyclobutane Dipyrimidine Photolyase, subunit A, domain 3"/>
    <property type="match status" value="1"/>
</dbReference>
<evidence type="ECO:0000256" key="2">
    <source>
        <dbReference type="ARBA" id="ARBA00022630"/>
    </source>
</evidence>
<dbReference type="SUPFAM" id="SSF57863">
    <property type="entry name" value="ArfGap/RecO-like zinc finger"/>
    <property type="match status" value="1"/>
</dbReference>
<feature type="compositionally biased region" description="Basic residues" evidence="7">
    <location>
        <begin position="696"/>
        <end position="712"/>
    </location>
</feature>
<dbReference type="OrthoDB" id="435881at2759"/>
<feature type="region of interest" description="Disordered" evidence="7">
    <location>
        <begin position="566"/>
        <end position="603"/>
    </location>
</feature>
<dbReference type="Gene3D" id="1.25.40.80">
    <property type="match status" value="1"/>
</dbReference>